<feature type="active site" description="Proton donor" evidence="3">
    <location>
        <position position="372"/>
    </location>
</feature>
<feature type="binding site" evidence="4">
    <location>
        <position position="296"/>
    </location>
    <ligand>
        <name>substrate</name>
    </ligand>
</feature>
<evidence type="ECO:0000256" key="3">
    <source>
        <dbReference type="PIRSR" id="PIRSR640042-1"/>
    </source>
</evidence>
<comment type="similarity">
    <text evidence="1 5">Belongs to the glycosyl hydrolase 57 family.</text>
</comment>
<dbReference type="EMBL" id="LT629690">
    <property type="protein sequence ID" value="SDE70446.1"/>
    <property type="molecule type" value="Genomic_DNA"/>
</dbReference>
<name>A0A1G7F3X4_9BACT</name>
<dbReference type="Proteomes" id="UP000182427">
    <property type="component" value="Chromosome I"/>
</dbReference>
<evidence type="ECO:0000256" key="2">
    <source>
        <dbReference type="ARBA" id="ARBA00023277"/>
    </source>
</evidence>
<dbReference type="SUPFAM" id="SSF88713">
    <property type="entry name" value="Glycoside hydrolase/deacetylase"/>
    <property type="match status" value="1"/>
</dbReference>
<dbReference type="InterPro" id="IPR004300">
    <property type="entry name" value="Glyco_hydro_57_N"/>
</dbReference>
<sequence>MKKHLPGTAGYVSFVLHAHLPYVLHHGTWPHGLEWLLEAAAETYLPLLRMLRMLQDEGIPVHMNVSLSPVLLQQLAHPDFRAELPAYLERKIAAAREDAGFFELANEPHMLGLARHWERFFTHSLEELQILDGDLIAGFRAAQQTGSLSLITSAATHGYVPLLGTDESVLAHFRTAVRAHRKLIGSDTTGAWLPEFGYRPGGKWHFPVAPEGRSEAWQATQRIGSETALEDAGLGFTFVDAHLVENAERIDDGLRTSEASPSLYRPYRIGESNVAVLARDPRTTAQVWSPEAGYPGDFSYLDFHKKRWPGGHRYWRVTGVGLGMEGKEPYHPEAAQERSRVHAEHFVSLVADTLRSQPSPDNAPLLLCAPFDLELFGHWWHEGMQFLGNVFRILHNGSHGVHPTTTEEYLAHYGTAGRVRMSEGSWGTDGDNSVWLNNETSSLLSTVYAAQLALRDASQTPQWTAKGQAGRVARQMCRELLLMESSDWPMLITTGSARDYAEKRFREHADAFSQLQAMWSGINENRALTEQEEATLTELERVDNLFPDLDPADWKS</sequence>
<proteinExistence type="inferred from homology"/>
<dbReference type="InterPro" id="IPR027291">
    <property type="entry name" value="Glyco_hydro_38_N_sf"/>
</dbReference>
<gene>
    <name evidence="8" type="ORF">SAMN05444167_0201</name>
</gene>
<evidence type="ECO:0000313" key="8">
    <source>
        <dbReference type="EMBL" id="SDE70446.1"/>
    </source>
</evidence>
<dbReference type="InterPro" id="IPR011330">
    <property type="entry name" value="Glyco_hydro/deAcase_b/a-brl"/>
</dbReference>
<dbReference type="GO" id="GO:0003844">
    <property type="term" value="F:1,4-alpha-glucan branching enzyme activity"/>
    <property type="evidence" value="ECO:0007669"/>
    <property type="project" value="InterPro"/>
</dbReference>
<feature type="binding site" evidence="4">
    <location>
        <position position="487"/>
    </location>
    <ligand>
        <name>substrate</name>
    </ligand>
</feature>
<organism evidence="8 9">
    <name type="scientific">Terriglobus roseus</name>
    <dbReference type="NCBI Taxonomy" id="392734"/>
    <lineage>
        <taxon>Bacteria</taxon>
        <taxon>Pseudomonadati</taxon>
        <taxon>Acidobacteriota</taxon>
        <taxon>Terriglobia</taxon>
        <taxon>Terriglobales</taxon>
        <taxon>Acidobacteriaceae</taxon>
        <taxon>Terriglobus</taxon>
    </lineage>
</organism>
<dbReference type="Gene3D" id="1.20.1430.10">
    <property type="entry name" value="Families 57/38 glycoside transferase, middle domain"/>
    <property type="match status" value="1"/>
</dbReference>
<dbReference type="PANTHER" id="PTHR41695:SF1">
    <property type="entry name" value="1,4-ALPHA-GLUCAN BRANCHING ENZYME TK1436"/>
    <property type="match status" value="1"/>
</dbReference>
<dbReference type="Gene3D" id="3.20.110.10">
    <property type="entry name" value="Glycoside hydrolase 38, N terminal domain"/>
    <property type="match status" value="1"/>
</dbReference>
<keyword evidence="9" id="KW-1185">Reference proteome</keyword>
<dbReference type="GO" id="GO:0005576">
    <property type="term" value="C:extracellular region"/>
    <property type="evidence" value="ECO:0007669"/>
    <property type="project" value="TreeGrafter"/>
</dbReference>
<dbReference type="AlphaFoldDB" id="A0A1G7F3X4"/>
<feature type="binding site" evidence="4">
    <location>
        <position position="426"/>
    </location>
    <ligand>
        <name>substrate</name>
    </ligand>
</feature>
<feature type="domain" description="1,4-alpha-glucan branching enzyme C-terminal" evidence="7">
    <location>
        <begin position="450"/>
        <end position="554"/>
    </location>
</feature>
<dbReference type="InterPro" id="IPR040042">
    <property type="entry name" value="Branching_enz_MT3115-like"/>
</dbReference>
<keyword evidence="2 5" id="KW-0119">Carbohydrate metabolism</keyword>
<dbReference type="InterPro" id="IPR015293">
    <property type="entry name" value="BE_C"/>
</dbReference>
<dbReference type="PANTHER" id="PTHR41695">
    <property type="entry name" value="1,4-ALPHA-GLUCAN BRANCHING ENZYME RV3031-RELATED"/>
    <property type="match status" value="1"/>
</dbReference>
<dbReference type="Pfam" id="PF03065">
    <property type="entry name" value="Glyco_hydro_57"/>
    <property type="match status" value="1"/>
</dbReference>
<feature type="binding site" evidence="4">
    <location>
        <position position="279"/>
    </location>
    <ligand>
        <name>substrate</name>
    </ligand>
</feature>
<evidence type="ECO:0000256" key="4">
    <source>
        <dbReference type="PIRSR" id="PIRSR640042-2"/>
    </source>
</evidence>
<evidence type="ECO:0000259" key="6">
    <source>
        <dbReference type="Pfam" id="PF03065"/>
    </source>
</evidence>
<dbReference type="OrthoDB" id="9803279at2"/>
<feature type="active site" description="Nucleophile" evidence="3">
    <location>
        <position position="195"/>
    </location>
</feature>
<dbReference type="GO" id="GO:0030979">
    <property type="term" value="P:alpha-glucan biosynthetic process"/>
    <property type="evidence" value="ECO:0007669"/>
    <property type="project" value="InterPro"/>
</dbReference>
<protein>
    <submittedName>
        <fullName evidence="8">1,4-alpha-glucan branching enzyme</fullName>
    </submittedName>
</protein>
<dbReference type="SUPFAM" id="SSF88688">
    <property type="entry name" value="Families 57/38 glycoside transferase middle domain"/>
    <property type="match status" value="1"/>
</dbReference>
<feature type="domain" description="Glycoside hydrolase family 57 N-terminal" evidence="6">
    <location>
        <begin position="13"/>
        <end position="312"/>
    </location>
</feature>
<dbReference type="Pfam" id="PF09210">
    <property type="entry name" value="BE_C"/>
    <property type="match status" value="1"/>
</dbReference>
<dbReference type="InterPro" id="IPR037090">
    <property type="entry name" value="57_glycoside_trans_central"/>
</dbReference>
<dbReference type="RefSeq" id="WP_083343505.1">
    <property type="nucleotide sequence ID" value="NZ_LT629690.1"/>
</dbReference>
<evidence type="ECO:0000313" key="9">
    <source>
        <dbReference type="Proteomes" id="UP000182427"/>
    </source>
</evidence>
<accession>A0A1G7F3X4</accession>
<evidence type="ECO:0000259" key="7">
    <source>
        <dbReference type="Pfam" id="PF09210"/>
    </source>
</evidence>
<evidence type="ECO:0000256" key="1">
    <source>
        <dbReference type="ARBA" id="ARBA00006821"/>
    </source>
</evidence>
<evidence type="ECO:0000256" key="5">
    <source>
        <dbReference type="RuleBase" id="RU361196"/>
    </source>
</evidence>
<dbReference type="InterPro" id="IPR028995">
    <property type="entry name" value="Glyco_hydro_57/38_cen_sf"/>
</dbReference>
<reference evidence="9" key="1">
    <citation type="submission" date="2016-10" db="EMBL/GenBank/DDBJ databases">
        <authorList>
            <person name="Varghese N."/>
            <person name="Submissions S."/>
        </authorList>
    </citation>
    <scope>NUCLEOTIDE SEQUENCE [LARGE SCALE GENOMIC DNA]</scope>
    <source>
        <strain evidence="9">GAS232</strain>
    </source>
</reference>